<protein>
    <submittedName>
        <fullName evidence="1">Uncharacterized protein</fullName>
    </submittedName>
</protein>
<dbReference type="EMBL" id="LAZP02000134">
    <property type="protein sequence ID" value="PFH60345.1"/>
    <property type="molecule type" value="Genomic_DNA"/>
</dbReference>
<accession>A0A2A9PFS1</accession>
<reference evidence="1 2" key="2">
    <citation type="journal article" date="2017" name="Sci. Rep.">
        <title>Ant-infecting Ophiocordyceps genomes reveal a high diversity of potential behavioral manipulation genes and a possible major role for enterotoxins.</title>
        <authorList>
            <person name="de Bekker C."/>
            <person name="Ohm R.A."/>
            <person name="Evans H.C."/>
            <person name="Brachmann A."/>
            <person name="Hughes D.P."/>
        </authorList>
    </citation>
    <scope>NUCLEOTIDE SEQUENCE [LARGE SCALE GENOMIC DNA]</scope>
    <source>
        <strain evidence="1 2">SC16a</strain>
    </source>
</reference>
<gene>
    <name evidence="1" type="ORF">XA68_11087</name>
</gene>
<dbReference type="AlphaFoldDB" id="A0A2A9PFS1"/>
<evidence type="ECO:0000313" key="2">
    <source>
        <dbReference type="Proteomes" id="UP000037136"/>
    </source>
</evidence>
<dbReference type="Proteomes" id="UP000037136">
    <property type="component" value="Unassembled WGS sequence"/>
</dbReference>
<keyword evidence="2" id="KW-1185">Reference proteome</keyword>
<name>A0A2A9PFS1_OPHUN</name>
<reference evidence="1 2" key="1">
    <citation type="journal article" date="2015" name="BMC Genomics">
        <title>Gene expression during zombie ant biting behavior reflects the complexity underlying fungal parasitic behavioral manipulation.</title>
        <authorList>
            <person name="de Bekker C."/>
            <person name="Ohm R.A."/>
            <person name="Loreto R.G."/>
            <person name="Sebastian A."/>
            <person name="Albert I."/>
            <person name="Merrow M."/>
            <person name="Brachmann A."/>
            <person name="Hughes D.P."/>
        </authorList>
    </citation>
    <scope>NUCLEOTIDE SEQUENCE [LARGE SCALE GENOMIC DNA]</scope>
    <source>
        <strain evidence="1 2">SC16a</strain>
    </source>
</reference>
<organism evidence="1 2">
    <name type="scientific">Ophiocordyceps unilateralis</name>
    <name type="common">Zombie-ant fungus</name>
    <name type="synonym">Torrubia unilateralis</name>
    <dbReference type="NCBI Taxonomy" id="268505"/>
    <lineage>
        <taxon>Eukaryota</taxon>
        <taxon>Fungi</taxon>
        <taxon>Dikarya</taxon>
        <taxon>Ascomycota</taxon>
        <taxon>Pezizomycotina</taxon>
        <taxon>Sordariomycetes</taxon>
        <taxon>Hypocreomycetidae</taxon>
        <taxon>Hypocreales</taxon>
        <taxon>Ophiocordycipitaceae</taxon>
        <taxon>Ophiocordyceps</taxon>
    </lineage>
</organism>
<sequence length="102" mass="11565">MLLCWSTSFLRRRYRAYLPRLLSDPSSIDSRPHYGYRGGPALRRVRGGEGDRLSGFLAGETPGVFIFLLLTRSRERTGASNVRLQRGWKLGCFFSSLPRPSS</sequence>
<comment type="caution">
    <text evidence="1">The sequence shown here is derived from an EMBL/GenBank/DDBJ whole genome shotgun (WGS) entry which is preliminary data.</text>
</comment>
<proteinExistence type="predicted"/>
<evidence type="ECO:0000313" key="1">
    <source>
        <dbReference type="EMBL" id="PFH60345.1"/>
    </source>
</evidence>